<gene>
    <name evidence="1" type="ORF">PRCB_20915</name>
</gene>
<dbReference type="STRING" id="1076549.HA45_01525"/>
<accession>A0A2M9W850</accession>
<dbReference type="Proteomes" id="UP000232062">
    <property type="component" value="Unassembled WGS sequence"/>
</dbReference>
<sequence>MSKHGFNAFHLICARPMENKDIFPIVLLRNKSSSLSGWRLNAAQRNFIISLYEVDPEKK</sequence>
<evidence type="ECO:0000313" key="2">
    <source>
        <dbReference type="Proteomes" id="UP000232062"/>
    </source>
</evidence>
<keyword evidence="2" id="KW-1185">Reference proteome</keyword>
<organism evidence="1 2">
    <name type="scientific">Pantoea rodasii</name>
    <dbReference type="NCBI Taxonomy" id="1076549"/>
    <lineage>
        <taxon>Bacteria</taxon>
        <taxon>Pseudomonadati</taxon>
        <taxon>Pseudomonadota</taxon>
        <taxon>Gammaproteobacteria</taxon>
        <taxon>Enterobacterales</taxon>
        <taxon>Erwiniaceae</taxon>
        <taxon>Pantoea</taxon>
    </lineage>
</organism>
<protein>
    <submittedName>
        <fullName evidence="1">Uncharacterized protein</fullName>
    </submittedName>
</protein>
<evidence type="ECO:0000313" key="1">
    <source>
        <dbReference type="EMBL" id="PJZ03712.1"/>
    </source>
</evidence>
<proteinExistence type="predicted"/>
<dbReference type="EMBL" id="PIQI01000027">
    <property type="protein sequence ID" value="PJZ03712.1"/>
    <property type="molecule type" value="Genomic_DNA"/>
</dbReference>
<reference evidence="1 2" key="1">
    <citation type="submission" date="2017-11" db="EMBL/GenBank/DDBJ databases">
        <title>The genome sequence of Pantoea rodasii DSM 26611.</title>
        <authorList>
            <person name="Gao J."/>
            <person name="Mao X."/>
            <person name="Sun J."/>
        </authorList>
    </citation>
    <scope>NUCLEOTIDE SEQUENCE [LARGE SCALE GENOMIC DNA]</scope>
    <source>
        <strain evidence="1 2">DSM 26611</strain>
    </source>
</reference>
<dbReference type="AlphaFoldDB" id="A0A2M9W850"/>
<name>A0A2M9W850_9GAMM</name>
<comment type="caution">
    <text evidence="1">The sequence shown here is derived from an EMBL/GenBank/DDBJ whole genome shotgun (WGS) entry which is preliminary data.</text>
</comment>